<keyword evidence="2" id="KW-1185">Reference proteome</keyword>
<protein>
    <recommendedName>
        <fullName evidence="3">Terminase small subunit</fullName>
    </recommendedName>
</protein>
<name>A0ABP7XIS7_9ACTN</name>
<reference evidence="2" key="1">
    <citation type="journal article" date="2019" name="Int. J. Syst. Evol. Microbiol.">
        <title>The Global Catalogue of Microorganisms (GCM) 10K type strain sequencing project: providing services to taxonomists for standard genome sequencing and annotation.</title>
        <authorList>
            <consortium name="The Broad Institute Genomics Platform"/>
            <consortium name="The Broad Institute Genome Sequencing Center for Infectious Disease"/>
            <person name="Wu L."/>
            <person name="Ma J."/>
        </authorList>
    </citation>
    <scope>NUCLEOTIDE SEQUENCE [LARGE SCALE GENOMIC DNA]</scope>
    <source>
        <strain evidence="2">JCM 16703</strain>
    </source>
</reference>
<dbReference type="EMBL" id="BAAAZH010000012">
    <property type="protein sequence ID" value="GAA4117454.1"/>
    <property type="molecule type" value="Genomic_DNA"/>
</dbReference>
<dbReference type="Proteomes" id="UP001501495">
    <property type="component" value="Unassembled WGS sequence"/>
</dbReference>
<dbReference type="RefSeq" id="WP_344733009.1">
    <property type="nucleotide sequence ID" value="NZ_BAAAZH010000012.1"/>
</dbReference>
<evidence type="ECO:0000313" key="1">
    <source>
        <dbReference type="EMBL" id="GAA4117454.1"/>
    </source>
</evidence>
<comment type="caution">
    <text evidence="1">The sequence shown here is derived from an EMBL/GenBank/DDBJ whole genome shotgun (WGS) entry which is preliminary data.</text>
</comment>
<accession>A0ABP7XIS7</accession>
<organism evidence="1 2">
    <name type="scientific">Nocardioides fonticola</name>
    <dbReference type="NCBI Taxonomy" id="450363"/>
    <lineage>
        <taxon>Bacteria</taxon>
        <taxon>Bacillati</taxon>
        <taxon>Actinomycetota</taxon>
        <taxon>Actinomycetes</taxon>
        <taxon>Propionibacteriales</taxon>
        <taxon>Nocardioidaceae</taxon>
        <taxon>Nocardioides</taxon>
    </lineage>
</organism>
<evidence type="ECO:0000313" key="2">
    <source>
        <dbReference type="Proteomes" id="UP001501495"/>
    </source>
</evidence>
<sequence>MSGPDSDTSPSPIDGLGPRGARLWSAFGRALGTPGGEVALEACRIADRLDDLDEVIAGKGVLRLMQFRLGLDFTDDERNERTVKVTVEIGGVLAEARQQATAFKALVEKLGLDEKAKPSGEEVSPLAAVIKLVRDSAGGGAVSAGADPAGDS</sequence>
<proteinExistence type="predicted"/>
<gene>
    <name evidence="1" type="ORF">GCM10022215_18130</name>
</gene>
<evidence type="ECO:0008006" key="3">
    <source>
        <dbReference type="Google" id="ProtNLM"/>
    </source>
</evidence>